<keyword evidence="4 6" id="KW-1133">Transmembrane helix</keyword>
<feature type="transmembrane region" description="Helical" evidence="6">
    <location>
        <begin position="273"/>
        <end position="294"/>
    </location>
</feature>
<evidence type="ECO:0000256" key="2">
    <source>
        <dbReference type="ARBA" id="ARBA00005241"/>
    </source>
</evidence>
<feature type="transmembrane region" description="Helical" evidence="6">
    <location>
        <begin position="391"/>
        <end position="411"/>
    </location>
</feature>
<evidence type="ECO:0000256" key="5">
    <source>
        <dbReference type="ARBA" id="ARBA00023136"/>
    </source>
</evidence>
<feature type="transmembrane region" description="Helical" evidence="6">
    <location>
        <begin position="154"/>
        <end position="174"/>
    </location>
</feature>
<feature type="transmembrane region" description="Helical" evidence="6">
    <location>
        <begin position="306"/>
        <end position="326"/>
    </location>
</feature>
<reference evidence="8" key="1">
    <citation type="submission" date="2018-04" db="EMBL/GenBank/DDBJ databases">
        <title>Transcriptome assembly of Sipha flava.</title>
        <authorList>
            <person name="Scully E.D."/>
            <person name="Geib S.M."/>
            <person name="Palmer N.A."/>
            <person name="Koch K."/>
            <person name="Bradshaw J."/>
            <person name="Heng-Moss T."/>
            <person name="Sarath G."/>
        </authorList>
    </citation>
    <scope>NUCLEOTIDE SEQUENCE</scope>
</reference>
<evidence type="ECO:0000256" key="3">
    <source>
        <dbReference type="ARBA" id="ARBA00022692"/>
    </source>
</evidence>
<keyword evidence="5 6" id="KW-0472">Membrane</keyword>
<keyword evidence="3 6" id="KW-0812">Transmembrane</keyword>
<feature type="domain" description="Major facilitator superfamily associated" evidence="7">
    <location>
        <begin position="11"/>
        <end position="395"/>
    </location>
</feature>
<evidence type="ECO:0000313" key="8">
    <source>
        <dbReference type="EMBL" id="MBY86442.1"/>
    </source>
</evidence>
<evidence type="ECO:0000256" key="1">
    <source>
        <dbReference type="ARBA" id="ARBA00004141"/>
    </source>
</evidence>
<accession>A0A2S2RAT1</accession>
<evidence type="ECO:0000256" key="6">
    <source>
        <dbReference type="SAM" id="Phobius"/>
    </source>
</evidence>
<dbReference type="GO" id="GO:0016020">
    <property type="term" value="C:membrane"/>
    <property type="evidence" value="ECO:0007669"/>
    <property type="project" value="UniProtKB-SubCell"/>
</dbReference>
<dbReference type="InterPro" id="IPR024989">
    <property type="entry name" value="MFS_assoc_dom"/>
</dbReference>
<feature type="transmembrane region" description="Helical" evidence="6">
    <location>
        <begin position="228"/>
        <end position="253"/>
    </location>
</feature>
<dbReference type="SUPFAM" id="SSF103473">
    <property type="entry name" value="MFS general substrate transporter"/>
    <property type="match status" value="1"/>
</dbReference>
<name>A0A2S2RAT1_9HEMI</name>
<sequence>MTCFQINRKLLIMKIHYFIGIGGYAPFSPFMTTIAKQRGYSAFIVGLMFTLLPIPLLITTPIMTAMTDKYKCRRLVFIASSVLIFAFTCLLAIIPGTTSKEIDDLDVIMSPLFWLFFISNAMIGICGRLKSCLDDTICMSLLGEDKHLYGKQRLWGSIGWSLMAILSGACVDWYSKGQEYKNYTPGYIIALILFLLDIYVITKIEITQESDNSTVVSDVKHLLVKGKILAFLLWVVFIGFFMSFIWNYVFWYLEDLSNIYHPETLSWIKTLQGLALIVQCFGGEVPSFFLSSYVIKHVDHMNTFSITFLAFTVIFSSYSFITNPLWTLPIEVLNGVSYALSFSVAISYAANVSPVGAEGTLQGVVGTALTGIGSPLGSLIGGYMFKTIGSIASFKILSVVAFTTCITQIIVNQLIVRWSKNGHIKDKEYSKVETKDIAEDITTTI</sequence>
<feature type="transmembrane region" description="Helical" evidence="6">
    <location>
        <begin position="75"/>
        <end position="94"/>
    </location>
</feature>
<organism evidence="8">
    <name type="scientific">Sipha flava</name>
    <name type="common">yellow sugarcane aphid</name>
    <dbReference type="NCBI Taxonomy" id="143950"/>
    <lineage>
        <taxon>Eukaryota</taxon>
        <taxon>Metazoa</taxon>
        <taxon>Ecdysozoa</taxon>
        <taxon>Arthropoda</taxon>
        <taxon>Hexapoda</taxon>
        <taxon>Insecta</taxon>
        <taxon>Pterygota</taxon>
        <taxon>Neoptera</taxon>
        <taxon>Paraneoptera</taxon>
        <taxon>Hemiptera</taxon>
        <taxon>Sternorrhyncha</taxon>
        <taxon>Aphidomorpha</taxon>
        <taxon>Aphidoidea</taxon>
        <taxon>Aphididae</taxon>
        <taxon>Sipha</taxon>
    </lineage>
</organism>
<feature type="transmembrane region" description="Helical" evidence="6">
    <location>
        <begin position="186"/>
        <end position="207"/>
    </location>
</feature>
<evidence type="ECO:0000256" key="4">
    <source>
        <dbReference type="ARBA" id="ARBA00022989"/>
    </source>
</evidence>
<evidence type="ECO:0000259" key="7">
    <source>
        <dbReference type="Pfam" id="PF12832"/>
    </source>
</evidence>
<dbReference type="EMBL" id="GGMS01017239">
    <property type="protein sequence ID" value="MBY86442.1"/>
    <property type="molecule type" value="Transcribed_RNA"/>
</dbReference>
<dbReference type="PANTHER" id="PTHR16172">
    <property type="entry name" value="MAJOR FACILITATOR SUPERFAMILY DOMAIN-CONTAINING PROTEIN 6-LIKE"/>
    <property type="match status" value="1"/>
</dbReference>
<dbReference type="AlphaFoldDB" id="A0A2S2RAT1"/>
<comment type="subcellular location">
    <subcellularLocation>
        <location evidence="1">Membrane</location>
        <topology evidence="1">Multi-pass membrane protein</topology>
    </subcellularLocation>
</comment>
<dbReference type="InterPro" id="IPR036259">
    <property type="entry name" value="MFS_trans_sf"/>
</dbReference>
<dbReference type="Gene3D" id="1.20.1250.20">
    <property type="entry name" value="MFS general substrate transporter like domains"/>
    <property type="match status" value="2"/>
</dbReference>
<dbReference type="InterPro" id="IPR051717">
    <property type="entry name" value="MFS_MFSD6"/>
</dbReference>
<gene>
    <name evidence="8" type="primary">Mfsd6_1</name>
    <name evidence="8" type="ORF">g.31988</name>
</gene>
<dbReference type="Pfam" id="PF12832">
    <property type="entry name" value="MFS_1_like"/>
    <property type="match status" value="1"/>
</dbReference>
<feature type="transmembrane region" description="Helical" evidence="6">
    <location>
        <begin position="364"/>
        <end position="385"/>
    </location>
</feature>
<feature type="transmembrane region" description="Helical" evidence="6">
    <location>
        <begin position="15"/>
        <end position="34"/>
    </location>
</feature>
<dbReference type="PANTHER" id="PTHR16172:SF30">
    <property type="entry name" value="SUGAR BABY, ISOFORM C"/>
    <property type="match status" value="1"/>
</dbReference>
<protein>
    <submittedName>
        <fullName evidence="8">Major facilitator superfamily domain-containing protein 6</fullName>
    </submittedName>
</protein>
<proteinExistence type="inferred from homology"/>
<comment type="similarity">
    <text evidence="2">Belongs to the major facilitator superfamily. MFSD6 family.</text>
</comment>
<feature type="transmembrane region" description="Helical" evidence="6">
    <location>
        <begin position="40"/>
        <end position="63"/>
    </location>
</feature>
<dbReference type="OrthoDB" id="10056177at2759"/>
<feature type="transmembrane region" description="Helical" evidence="6">
    <location>
        <begin position="114"/>
        <end position="133"/>
    </location>
</feature>